<keyword evidence="1" id="KW-1133">Transmembrane helix</keyword>
<evidence type="ECO:0000313" key="3">
    <source>
        <dbReference type="Proteomes" id="UP000774617"/>
    </source>
</evidence>
<dbReference type="EMBL" id="JAGTJR010000001">
    <property type="protein sequence ID" value="KAH7065474.1"/>
    <property type="molecule type" value="Genomic_DNA"/>
</dbReference>
<keyword evidence="1" id="KW-0812">Transmembrane</keyword>
<keyword evidence="3" id="KW-1185">Reference proteome</keyword>
<reference evidence="2 3" key="1">
    <citation type="journal article" date="2021" name="Nat. Commun.">
        <title>Genetic determinants of endophytism in the Arabidopsis root mycobiome.</title>
        <authorList>
            <person name="Mesny F."/>
            <person name="Miyauchi S."/>
            <person name="Thiergart T."/>
            <person name="Pickel B."/>
            <person name="Atanasova L."/>
            <person name="Karlsson M."/>
            <person name="Huettel B."/>
            <person name="Barry K.W."/>
            <person name="Haridas S."/>
            <person name="Chen C."/>
            <person name="Bauer D."/>
            <person name="Andreopoulos W."/>
            <person name="Pangilinan J."/>
            <person name="LaButti K."/>
            <person name="Riley R."/>
            <person name="Lipzen A."/>
            <person name="Clum A."/>
            <person name="Drula E."/>
            <person name="Henrissat B."/>
            <person name="Kohler A."/>
            <person name="Grigoriev I.V."/>
            <person name="Martin F.M."/>
            <person name="Hacquard S."/>
        </authorList>
    </citation>
    <scope>NUCLEOTIDE SEQUENCE [LARGE SCALE GENOMIC DNA]</scope>
    <source>
        <strain evidence="2 3">MPI-SDFR-AT-0080</strain>
    </source>
</reference>
<dbReference type="Proteomes" id="UP000774617">
    <property type="component" value="Unassembled WGS sequence"/>
</dbReference>
<sequence>MGSRIVTHGQRRRFGHRHAVRYTAMLQFVPQTTIHHNVSRFTVLCYPVRRFPDCRCPVRFILSAATLAVAALVTLGLVIAASVLLVTIIAVLLLLLFFFFQLPNFLLLQLPSFFLFHPEATPLLEKRLLKQCHHSWPLRRPQLSHNRLHIDVAGKIVTIIITTIAAAAAAAVVSTSAAAHLFPLMHERLRVLTRHRRCAYGLDL</sequence>
<name>A0ABQ8GZ16_9PEZI</name>
<accession>A0ABQ8GZ16</accession>
<protein>
    <submittedName>
        <fullName evidence="2">Uncharacterized protein</fullName>
    </submittedName>
</protein>
<feature type="transmembrane region" description="Helical" evidence="1">
    <location>
        <begin position="156"/>
        <end position="182"/>
    </location>
</feature>
<gene>
    <name evidence="2" type="ORF">B0J12DRAFT_37201</name>
</gene>
<organism evidence="2 3">
    <name type="scientific">Macrophomina phaseolina</name>
    <dbReference type="NCBI Taxonomy" id="35725"/>
    <lineage>
        <taxon>Eukaryota</taxon>
        <taxon>Fungi</taxon>
        <taxon>Dikarya</taxon>
        <taxon>Ascomycota</taxon>
        <taxon>Pezizomycotina</taxon>
        <taxon>Dothideomycetes</taxon>
        <taxon>Dothideomycetes incertae sedis</taxon>
        <taxon>Botryosphaeriales</taxon>
        <taxon>Botryosphaeriaceae</taxon>
        <taxon>Macrophomina</taxon>
    </lineage>
</organism>
<feature type="transmembrane region" description="Helical" evidence="1">
    <location>
        <begin position="67"/>
        <end position="100"/>
    </location>
</feature>
<evidence type="ECO:0000313" key="2">
    <source>
        <dbReference type="EMBL" id="KAH7065474.1"/>
    </source>
</evidence>
<evidence type="ECO:0000256" key="1">
    <source>
        <dbReference type="SAM" id="Phobius"/>
    </source>
</evidence>
<comment type="caution">
    <text evidence="2">The sequence shown here is derived from an EMBL/GenBank/DDBJ whole genome shotgun (WGS) entry which is preliminary data.</text>
</comment>
<keyword evidence="1" id="KW-0472">Membrane</keyword>
<proteinExistence type="predicted"/>